<gene>
    <name evidence="7" type="ORF">L1049_022604</name>
</gene>
<dbReference type="SUPFAM" id="SSF51445">
    <property type="entry name" value="(Trans)glycosidases"/>
    <property type="match status" value="1"/>
</dbReference>
<dbReference type="Gene3D" id="3.20.20.80">
    <property type="entry name" value="Glycosidases"/>
    <property type="match status" value="1"/>
</dbReference>
<comment type="caution">
    <text evidence="7">The sequence shown here is derived from an EMBL/GenBank/DDBJ whole genome shotgun (WGS) entry which is preliminary data.</text>
</comment>
<dbReference type="AlphaFoldDB" id="A0AAP0RCP4"/>
<keyword evidence="8" id="KW-1185">Reference proteome</keyword>
<evidence type="ECO:0000256" key="5">
    <source>
        <dbReference type="RuleBase" id="RU004336"/>
    </source>
</evidence>
<dbReference type="InterPro" id="IPR000490">
    <property type="entry name" value="Glyco_hydro_17"/>
</dbReference>
<dbReference type="FunFam" id="3.20.20.80:FF:000010">
    <property type="entry name" value="glucan endo-1,3-beta-glucosidase, basic"/>
    <property type="match status" value="1"/>
</dbReference>
<proteinExistence type="inferred from homology"/>
<protein>
    <recommendedName>
        <fullName evidence="9">Glucan endo-1,3-beta-D-glucosidase</fullName>
    </recommendedName>
</protein>
<evidence type="ECO:0000256" key="1">
    <source>
        <dbReference type="ARBA" id="ARBA00008773"/>
    </source>
</evidence>
<dbReference type="EMBL" id="JBBPBK010000011">
    <property type="protein sequence ID" value="KAK9275340.1"/>
    <property type="molecule type" value="Genomic_DNA"/>
</dbReference>
<accession>A0AAP0RCP4</accession>
<feature type="chain" id="PRO_5042954850" description="Glucan endo-1,3-beta-D-glucosidase" evidence="6">
    <location>
        <begin position="16"/>
        <end position="342"/>
    </location>
</feature>
<dbReference type="InterPro" id="IPR017853">
    <property type="entry name" value="GH"/>
</dbReference>
<keyword evidence="6" id="KW-0732">Signal</keyword>
<keyword evidence="3 5" id="KW-0326">Glycosidase</keyword>
<dbReference type="PANTHER" id="PTHR32227">
    <property type="entry name" value="GLUCAN ENDO-1,3-BETA-GLUCOSIDASE BG1-RELATED-RELATED"/>
    <property type="match status" value="1"/>
</dbReference>
<evidence type="ECO:0000313" key="7">
    <source>
        <dbReference type="EMBL" id="KAK9275340.1"/>
    </source>
</evidence>
<dbReference type="Proteomes" id="UP001415857">
    <property type="component" value="Unassembled WGS sequence"/>
</dbReference>
<evidence type="ECO:0000256" key="3">
    <source>
        <dbReference type="ARBA" id="ARBA00023295"/>
    </source>
</evidence>
<evidence type="ECO:0000313" key="8">
    <source>
        <dbReference type="Proteomes" id="UP001415857"/>
    </source>
</evidence>
<comment type="similarity">
    <text evidence="1 4">Belongs to the glycosyl hydrolase 17 family.</text>
</comment>
<evidence type="ECO:0000256" key="2">
    <source>
        <dbReference type="ARBA" id="ARBA00022801"/>
    </source>
</evidence>
<keyword evidence="2 5" id="KW-0378">Hydrolase</keyword>
<dbReference type="PROSITE" id="PS00587">
    <property type="entry name" value="GLYCOSYL_HYDROL_F17"/>
    <property type="match status" value="1"/>
</dbReference>
<evidence type="ECO:0000256" key="6">
    <source>
        <dbReference type="SAM" id="SignalP"/>
    </source>
</evidence>
<dbReference type="Pfam" id="PF00332">
    <property type="entry name" value="Glyco_hydro_17"/>
    <property type="match status" value="1"/>
</dbReference>
<dbReference type="GO" id="GO:0005975">
    <property type="term" value="P:carbohydrate metabolic process"/>
    <property type="evidence" value="ECO:0007669"/>
    <property type="project" value="InterPro"/>
</dbReference>
<dbReference type="InterPro" id="IPR044965">
    <property type="entry name" value="Glyco_hydro_17_plant"/>
</dbReference>
<organism evidence="7 8">
    <name type="scientific">Liquidambar formosana</name>
    <name type="common">Formosan gum</name>
    <dbReference type="NCBI Taxonomy" id="63359"/>
    <lineage>
        <taxon>Eukaryota</taxon>
        <taxon>Viridiplantae</taxon>
        <taxon>Streptophyta</taxon>
        <taxon>Embryophyta</taxon>
        <taxon>Tracheophyta</taxon>
        <taxon>Spermatophyta</taxon>
        <taxon>Magnoliopsida</taxon>
        <taxon>eudicotyledons</taxon>
        <taxon>Gunneridae</taxon>
        <taxon>Pentapetalae</taxon>
        <taxon>Saxifragales</taxon>
        <taxon>Altingiaceae</taxon>
        <taxon>Liquidambar</taxon>
    </lineage>
</organism>
<evidence type="ECO:0008006" key="9">
    <source>
        <dbReference type="Google" id="ProtNLM"/>
    </source>
</evidence>
<dbReference type="GO" id="GO:0004553">
    <property type="term" value="F:hydrolase activity, hydrolyzing O-glycosyl compounds"/>
    <property type="evidence" value="ECO:0007669"/>
    <property type="project" value="InterPro"/>
</dbReference>
<reference evidence="7 8" key="1">
    <citation type="journal article" date="2024" name="Plant J.">
        <title>Genome sequences and population genomics reveal climatic adaptation and genomic divergence between two closely related sweetgum species.</title>
        <authorList>
            <person name="Xu W.Q."/>
            <person name="Ren C.Q."/>
            <person name="Zhang X.Y."/>
            <person name="Comes H.P."/>
            <person name="Liu X.H."/>
            <person name="Li Y.G."/>
            <person name="Kettle C.J."/>
            <person name="Jalonen R."/>
            <person name="Gaisberger H."/>
            <person name="Ma Y.Z."/>
            <person name="Qiu Y.X."/>
        </authorList>
    </citation>
    <scope>NUCLEOTIDE SEQUENCE [LARGE SCALE GENOMIC DNA]</scope>
    <source>
        <strain evidence="7">Hangzhou</strain>
    </source>
</reference>
<evidence type="ECO:0000256" key="4">
    <source>
        <dbReference type="RuleBase" id="RU004335"/>
    </source>
</evidence>
<sequence>MACFWTALILCIVAAIHNQVGVIEASIDIGVCYGTNGNNLPPAADVIGLYKKYGIGKIRLFEPNPATLEALRGSQIAVAIGIRNDDLPNLAASQEATNSWFTTNIEPYLKDVLFSFISVGNEVLPGANGQYIAPTMQNLQTILNDRNLHGIKVTTVVHAATLAASYPPSNGTFSAEVQADILKILQFLSAQGSPLMINVYPYFAYASDPVNVRLDYAQFTATGPVVQDGSLSYSNLFDAIVDAFHWAMEKEGITNVDVAVSESGWPSAGNGNLTTPELAQTYNKNFMAHVMSNGTPKRPKEYIEGFIFSMFNENLKPPGVEQNWGLFEPNMQPVYPVFPPSI</sequence>
<name>A0AAP0RCP4_LIQFO</name>
<feature type="signal peptide" evidence="6">
    <location>
        <begin position="1"/>
        <end position="15"/>
    </location>
</feature>